<evidence type="ECO:0000313" key="2">
    <source>
        <dbReference type="EMBL" id="SVB29367.1"/>
    </source>
</evidence>
<dbReference type="EMBL" id="UINC01036028">
    <property type="protein sequence ID" value="SVB29367.1"/>
    <property type="molecule type" value="Genomic_DNA"/>
</dbReference>
<dbReference type="InterPro" id="IPR036291">
    <property type="entry name" value="NAD(P)-bd_dom_sf"/>
</dbReference>
<organism evidence="2">
    <name type="scientific">marine metagenome</name>
    <dbReference type="NCBI Taxonomy" id="408172"/>
    <lineage>
        <taxon>unclassified sequences</taxon>
        <taxon>metagenomes</taxon>
        <taxon>ecological metagenomes</taxon>
    </lineage>
</organism>
<dbReference type="InterPro" id="IPR028939">
    <property type="entry name" value="P5C_Rdtase_cat_N"/>
</dbReference>
<dbReference type="AlphaFoldDB" id="A0A382CVN4"/>
<name>A0A382CVN4_9ZZZZ</name>
<gene>
    <name evidence="2" type="ORF">METZ01_LOCUS182221</name>
</gene>
<proteinExistence type="predicted"/>
<accession>A0A382CVN4</accession>
<dbReference type="SUPFAM" id="SSF51735">
    <property type="entry name" value="NAD(P)-binding Rossmann-fold domains"/>
    <property type="match status" value="1"/>
</dbReference>
<dbReference type="Pfam" id="PF03807">
    <property type="entry name" value="F420_oxidored"/>
    <property type="match status" value="1"/>
</dbReference>
<sequence>MTNNQIKNIAIIGAGKIGQAIANGMTKSGQYLPSQITMTKKDSSMLTHL</sequence>
<feature type="domain" description="Pyrroline-5-carboxylate reductase catalytic N-terminal" evidence="1">
    <location>
        <begin position="8"/>
        <end position="43"/>
    </location>
</feature>
<evidence type="ECO:0000259" key="1">
    <source>
        <dbReference type="Pfam" id="PF03807"/>
    </source>
</evidence>
<reference evidence="2" key="1">
    <citation type="submission" date="2018-05" db="EMBL/GenBank/DDBJ databases">
        <authorList>
            <person name="Lanie J.A."/>
            <person name="Ng W.-L."/>
            <person name="Kazmierczak K.M."/>
            <person name="Andrzejewski T.M."/>
            <person name="Davidsen T.M."/>
            <person name="Wayne K.J."/>
            <person name="Tettelin H."/>
            <person name="Glass J.I."/>
            <person name="Rusch D."/>
            <person name="Podicherti R."/>
            <person name="Tsui H.-C.T."/>
            <person name="Winkler M.E."/>
        </authorList>
    </citation>
    <scope>NUCLEOTIDE SEQUENCE</scope>
</reference>
<dbReference type="Gene3D" id="3.40.50.720">
    <property type="entry name" value="NAD(P)-binding Rossmann-like Domain"/>
    <property type="match status" value="1"/>
</dbReference>
<protein>
    <recommendedName>
        <fullName evidence="1">Pyrroline-5-carboxylate reductase catalytic N-terminal domain-containing protein</fullName>
    </recommendedName>
</protein>